<organism evidence="2 3">
    <name type="scientific">Xanthomonas campestris pv. campestris (strain 8004)</name>
    <dbReference type="NCBI Taxonomy" id="314565"/>
    <lineage>
        <taxon>Bacteria</taxon>
        <taxon>Pseudomonadati</taxon>
        <taxon>Pseudomonadota</taxon>
        <taxon>Gammaproteobacteria</taxon>
        <taxon>Lysobacterales</taxon>
        <taxon>Lysobacteraceae</taxon>
        <taxon>Xanthomonas</taxon>
    </lineage>
</organism>
<evidence type="ECO:0000313" key="3">
    <source>
        <dbReference type="Proteomes" id="UP000000420"/>
    </source>
</evidence>
<evidence type="ECO:0000313" key="2">
    <source>
        <dbReference type="EMBL" id="AAY49863.1"/>
    </source>
</evidence>
<dbReference type="Proteomes" id="UP000000420">
    <property type="component" value="Chromosome"/>
</dbReference>
<dbReference type="GO" id="GO:0005506">
    <property type="term" value="F:iron ion binding"/>
    <property type="evidence" value="ECO:0007669"/>
    <property type="project" value="InterPro"/>
</dbReference>
<feature type="transmembrane region" description="Helical" evidence="1">
    <location>
        <begin position="12"/>
        <end position="33"/>
    </location>
</feature>
<dbReference type="PROSITE" id="PS51009">
    <property type="entry name" value="CYTCII"/>
    <property type="match status" value="1"/>
</dbReference>
<dbReference type="AlphaFoldDB" id="A0A0H2X8X7"/>
<dbReference type="KEGG" id="xcb:XC_2814"/>
<dbReference type="GO" id="GO:0022900">
    <property type="term" value="P:electron transport chain"/>
    <property type="evidence" value="ECO:0007669"/>
    <property type="project" value="InterPro"/>
</dbReference>
<proteinExistence type="predicted"/>
<dbReference type="EMBL" id="CP000050">
    <property type="protein sequence ID" value="AAY49863.1"/>
    <property type="molecule type" value="Genomic_DNA"/>
</dbReference>
<dbReference type="Gene3D" id="1.20.120.10">
    <property type="entry name" value="Cytochrome c/b562"/>
    <property type="match status" value="1"/>
</dbReference>
<keyword evidence="1" id="KW-0812">Transmembrane</keyword>
<dbReference type="HOGENOM" id="CLU_151367_1_0_6"/>
<protein>
    <recommendedName>
        <fullName evidence="4">Cytochrome c</fullName>
    </recommendedName>
</protein>
<gene>
    <name evidence="2" type="ordered locus">XC_2814</name>
</gene>
<dbReference type="InterPro" id="IPR010980">
    <property type="entry name" value="Cyt_c/b562"/>
</dbReference>
<accession>A0A0H2X8X7</accession>
<dbReference type="SUPFAM" id="SSF47175">
    <property type="entry name" value="Cytochromes"/>
    <property type="match status" value="1"/>
</dbReference>
<keyword evidence="1" id="KW-0472">Membrane</keyword>
<dbReference type="GO" id="GO:0020037">
    <property type="term" value="F:heme binding"/>
    <property type="evidence" value="ECO:0007669"/>
    <property type="project" value="InterPro"/>
</dbReference>
<name>A0A0H2X8X7_XANC8</name>
<dbReference type="InterPro" id="IPR002321">
    <property type="entry name" value="Cyt_c_II"/>
</dbReference>
<evidence type="ECO:0008006" key="4">
    <source>
        <dbReference type="Google" id="ProtNLM"/>
    </source>
</evidence>
<keyword evidence="1" id="KW-1133">Transmembrane helix</keyword>
<dbReference type="RefSeq" id="WP_011036614.1">
    <property type="nucleotide sequence ID" value="NC_007086.1"/>
</dbReference>
<evidence type="ECO:0000256" key="1">
    <source>
        <dbReference type="SAM" id="Phobius"/>
    </source>
</evidence>
<dbReference type="GO" id="GO:0009055">
    <property type="term" value="F:electron transfer activity"/>
    <property type="evidence" value="ECO:0007669"/>
    <property type="project" value="InterPro"/>
</dbReference>
<reference evidence="2 3" key="1">
    <citation type="journal article" date="2005" name="Genome Res.">
        <title>Comparative and functional genomic analyses of the pathogenicity of phytopathogen Xanthomonas campestris pv. campestris.</title>
        <authorList>
            <person name="Qian W."/>
            <person name="Jia Y."/>
            <person name="Ren S.X."/>
            <person name="He Y.Q."/>
            <person name="Feng J.X."/>
            <person name="Lu L.F."/>
            <person name="Sun Q."/>
            <person name="Ying G."/>
            <person name="Tang D.J."/>
            <person name="Tang H."/>
            <person name="Wu W."/>
            <person name="Hao P."/>
            <person name="Wang L."/>
            <person name="Jiang B.L."/>
            <person name="Zeng S."/>
            <person name="Gu W.Y."/>
            <person name="Lu G."/>
            <person name="Rong L."/>
            <person name="Tian Y."/>
            <person name="Yao Z."/>
            <person name="Fu G."/>
            <person name="Chen B."/>
            <person name="Fang R."/>
            <person name="Qiang B."/>
            <person name="Chen Z."/>
            <person name="Zhao G.P."/>
            <person name="Tang J.L."/>
            <person name="He C."/>
        </authorList>
    </citation>
    <scope>NUCLEOTIDE SEQUENCE [LARGE SCALE GENOMIC DNA]</scope>
    <source>
        <strain evidence="2 3">8004</strain>
    </source>
</reference>
<sequence>MSAPPPAQSHAARYGFVLVLGVLLGLVCTVMVARTLQARRDPVPDSLMQVMDHQLRALPGPYRSSCEPARQRARLQTLQLLATDLEPVFGDLGEDRRFGEHAQALRAAIAAPLHAPNLDCAVLAQARTQISEACEACHRDFR</sequence>